<evidence type="ECO:0000313" key="2">
    <source>
        <dbReference type="EMBL" id="TNC29186.1"/>
    </source>
</evidence>
<organism evidence="2 3">
    <name type="scientific">Amycolatopsis alkalitolerans</name>
    <dbReference type="NCBI Taxonomy" id="2547244"/>
    <lineage>
        <taxon>Bacteria</taxon>
        <taxon>Bacillati</taxon>
        <taxon>Actinomycetota</taxon>
        <taxon>Actinomycetes</taxon>
        <taxon>Pseudonocardiales</taxon>
        <taxon>Pseudonocardiaceae</taxon>
        <taxon>Amycolatopsis</taxon>
    </lineage>
</organism>
<dbReference type="GO" id="GO:0003824">
    <property type="term" value="F:catalytic activity"/>
    <property type="evidence" value="ECO:0007669"/>
    <property type="project" value="UniProtKB-ARBA"/>
</dbReference>
<name>A0A5C4M757_9PSEU</name>
<dbReference type="InterPro" id="IPR029045">
    <property type="entry name" value="ClpP/crotonase-like_dom_sf"/>
</dbReference>
<dbReference type="NCBIfam" id="NF006140">
    <property type="entry name" value="PRK08290.1"/>
    <property type="match status" value="1"/>
</dbReference>
<sequence>MTSSVRYEIPEPGICVITLARPDKRNAQDVRMTYELNEAFDRAARDDTVKVIVLAGDGPHFSAGHDLKDVVWHEEFDQVGTWGGFGEPGAEGWVAREEEIYLEMCARWRAIPKPTIAAVHGRTIGGGLMLAWVCDLIVAADDATFADPVVSMGICGVEWFVHPWELGPRKAKELLYTADSWTADEAYRLGMVNHVVPRDGLTGFTLALARKIAAKPMFGLRLTKQAVNQAVDAQGQPTAIRSAFTLHQLAHTHNLERYGICLDPSGIPPALQESFPSTEPDDELRVKRRAARAATSDGKAKS</sequence>
<dbReference type="AlphaFoldDB" id="A0A5C4M757"/>
<dbReference type="RefSeq" id="WP_139095130.1">
    <property type="nucleotide sequence ID" value="NZ_VDFW01000002.1"/>
</dbReference>
<dbReference type="PANTHER" id="PTHR11941">
    <property type="entry name" value="ENOYL-COA HYDRATASE-RELATED"/>
    <property type="match status" value="1"/>
</dbReference>
<protein>
    <submittedName>
        <fullName evidence="2">Enoyl-CoA hydratase</fullName>
    </submittedName>
</protein>
<dbReference type="EMBL" id="VDFW01000002">
    <property type="protein sequence ID" value="TNC29186.1"/>
    <property type="molecule type" value="Genomic_DNA"/>
</dbReference>
<dbReference type="Gene3D" id="3.90.226.10">
    <property type="entry name" value="2-enoyl-CoA Hydratase, Chain A, domain 1"/>
    <property type="match status" value="1"/>
</dbReference>
<feature type="region of interest" description="Disordered" evidence="1">
    <location>
        <begin position="270"/>
        <end position="302"/>
    </location>
</feature>
<evidence type="ECO:0000256" key="1">
    <source>
        <dbReference type="SAM" id="MobiDB-lite"/>
    </source>
</evidence>
<dbReference type="SUPFAM" id="SSF52096">
    <property type="entry name" value="ClpP/crotonase"/>
    <property type="match status" value="1"/>
</dbReference>
<evidence type="ECO:0000313" key="3">
    <source>
        <dbReference type="Proteomes" id="UP000305546"/>
    </source>
</evidence>
<comment type="caution">
    <text evidence="2">The sequence shown here is derived from an EMBL/GenBank/DDBJ whole genome shotgun (WGS) entry which is preliminary data.</text>
</comment>
<reference evidence="2 3" key="1">
    <citation type="submission" date="2019-06" db="EMBL/GenBank/DDBJ databases">
        <title>Amycolatopsis alkalitolerans sp. nov., isolated from Gastrodia elata Blume.</title>
        <authorList>
            <person name="Narsing Rao M.P."/>
            <person name="Li W.J."/>
        </authorList>
    </citation>
    <scope>NUCLEOTIDE SEQUENCE [LARGE SCALE GENOMIC DNA]</scope>
    <source>
        <strain evidence="2 3">SYSUP0005</strain>
    </source>
</reference>
<keyword evidence="3" id="KW-1185">Reference proteome</keyword>
<dbReference type="Proteomes" id="UP000305546">
    <property type="component" value="Unassembled WGS sequence"/>
</dbReference>
<dbReference type="InterPro" id="IPR001753">
    <property type="entry name" value="Enoyl-CoA_hydra/iso"/>
</dbReference>
<dbReference type="OrthoDB" id="9807606at2"/>
<gene>
    <name evidence="2" type="ORF">FG385_03635</name>
</gene>
<dbReference type="GO" id="GO:0006635">
    <property type="term" value="P:fatty acid beta-oxidation"/>
    <property type="evidence" value="ECO:0007669"/>
    <property type="project" value="TreeGrafter"/>
</dbReference>
<accession>A0A5C4M757</accession>
<dbReference type="Pfam" id="PF00378">
    <property type="entry name" value="ECH_1"/>
    <property type="match status" value="1"/>
</dbReference>
<proteinExistence type="predicted"/>
<dbReference type="PANTHER" id="PTHR11941:SF124">
    <property type="entry name" value="ENOYL-COA HYDRATASE ECHA13-RELATED"/>
    <property type="match status" value="1"/>
</dbReference>
<dbReference type="CDD" id="cd06558">
    <property type="entry name" value="crotonase-like"/>
    <property type="match status" value="1"/>
</dbReference>